<keyword evidence="3" id="KW-1185">Reference proteome</keyword>
<gene>
    <name evidence="2" type="ORF">BJI69_09770</name>
</gene>
<feature type="compositionally biased region" description="Gly residues" evidence="1">
    <location>
        <begin position="247"/>
        <end position="259"/>
    </location>
</feature>
<evidence type="ECO:0000256" key="1">
    <source>
        <dbReference type="SAM" id="MobiDB-lite"/>
    </source>
</evidence>
<dbReference type="EMBL" id="CP017480">
    <property type="protein sequence ID" value="APG04155.1"/>
    <property type="molecule type" value="Genomic_DNA"/>
</dbReference>
<dbReference type="InterPro" id="IPR012434">
    <property type="entry name" value="DUF1631"/>
</dbReference>
<proteinExistence type="predicted"/>
<dbReference type="OrthoDB" id="6188167at2"/>
<accession>A0A1L3ESW9</accession>
<evidence type="ECO:0000313" key="2">
    <source>
        <dbReference type="EMBL" id="APG04155.1"/>
    </source>
</evidence>
<evidence type="ECO:0000313" key="3">
    <source>
        <dbReference type="Proteomes" id="UP000182987"/>
    </source>
</evidence>
<dbReference type="KEGG" id="lrz:BJI69_09770"/>
<dbReference type="AlphaFoldDB" id="A0A1L3ESW9"/>
<name>A0A1L3ESW9_9GAMM</name>
<dbReference type="Pfam" id="PF07793">
    <property type="entry name" value="DUF1631"/>
    <property type="match status" value="1"/>
</dbReference>
<protein>
    <recommendedName>
        <fullName evidence="4">Thymidine phosphorylase</fullName>
    </recommendedName>
</protein>
<feature type="region of interest" description="Disordered" evidence="1">
    <location>
        <begin position="237"/>
        <end position="276"/>
    </location>
</feature>
<sequence>MSTGMQPPHGRMGQVAIALSPRAEREAQQGLSLCLTWLDMPLRESLRDFSQRLFATAESTRNHLEQQECFESRNIIEREGPAFRNRFAAHLSERFRHLGENPESKSATGEHVSLNLSLVDPEEQEQADALSSMAARGEARSASSLFELGYRMAVLAGTAPLEGEALPAGPRVLTAALEAAVAPLPLASAHRLLLFHAVDTHVLGHSEAFYGALNEHYRTRGILPGFRVYPNVRVSTPPVAERRGRPGEGAAGGVGGTGASGNANVPGGSHEAAPVSATSEGHIGVLESLRDLLANRVAAQGRGAGFAPDRLVSQDELQTALSALQGHVSEVAGAAQREIRSAQALRDELLNQLNRGRPAGSPPAELTLEQGDTVELTAMLFQNLGQQLGAASPGRAVLGGLQWPMLRAAVNDRGFFDRPEHPARQLLDTVSEAAQHWLDPAEGEPDAALIDRLERLVVEASHAQVIDPAWRSEIEQQIAQLSRKAHVAERRQIEAMEGRDRLERARQRATEIMSERLGSGAAPRGVLRILLERTWADVLALHILRGGETGEAFLHCLGVTDQLLGRRPIADVQKLRVEVERGLEHLGMHPSEAAQVAAGLFEAPEKQTDEALTPTDVALRLKQRPRLGEGTAHGETVAPVEPTPLDAAARAVYDGFATLRFGTWFEFVHDDGNLSRRKLAWFSPTTGRCLFVNQRGSRAEDMDLTRLARLIARGEAREWREQRMSFIDRAWQAVARSLRRDGMHETRMAGHA</sequence>
<dbReference type="STRING" id="1440763.BJI69_09770"/>
<organism evidence="2 3">
    <name type="scientific">Luteibacter rhizovicinus DSM 16549</name>
    <dbReference type="NCBI Taxonomy" id="1440763"/>
    <lineage>
        <taxon>Bacteria</taxon>
        <taxon>Pseudomonadati</taxon>
        <taxon>Pseudomonadota</taxon>
        <taxon>Gammaproteobacteria</taxon>
        <taxon>Lysobacterales</taxon>
        <taxon>Rhodanobacteraceae</taxon>
        <taxon>Luteibacter</taxon>
    </lineage>
</organism>
<dbReference type="Proteomes" id="UP000182987">
    <property type="component" value="Chromosome"/>
</dbReference>
<evidence type="ECO:0008006" key="4">
    <source>
        <dbReference type="Google" id="ProtNLM"/>
    </source>
</evidence>
<reference evidence="3" key="1">
    <citation type="submission" date="2016-09" db="EMBL/GenBank/DDBJ databases">
        <authorList>
            <person name="Lysoe E."/>
        </authorList>
    </citation>
    <scope>NUCLEOTIDE SEQUENCE [LARGE SCALE GENOMIC DNA]</scope>
    <source>
        <strain evidence="3">LJ96T</strain>
    </source>
</reference>